<evidence type="ECO:0000256" key="1">
    <source>
        <dbReference type="SAM" id="MobiDB-lite"/>
    </source>
</evidence>
<evidence type="ECO:0000256" key="2">
    <source>
        <dbReference type="SAM" id="Phobius"/>
    </source>
</evidence>
<feature type="compositionally biased region" description="Low complexity" evidence="1">
    <location>
        <begin position="67"/>
        <end position="77"/>
    </location>
</feature>
<protein>
    <recommendedName>
        <fullName evidence="5">CTP-dependent diacylglycerol kinase 1</fullName>
    </recommendedName>
</protein>
<name>A0A0U1MAG8_TALIS</name>
<reference evidence="3 4" key="1">
    <citation type="submission" date="2015-04" db="EMBL/GenBank/DDBJ databases">
        <authorList>
            <person name="Syromyatnikov M.Y."/>
            <person name="Popov V.N."/>
        </authorList>
    </citation>
    <scope>NUCLEOTIDE SEQUENCE [LARGE SCALE GENOMIC DNA]</scope>
    <source>
        <strain evidence="3">WF-38-12</strain>
    </source>
</reference>
<evidence type="ECO:0008006" key="5">
    <source>
        <dbReference type="Google" id="ProtNLM"/>
    </source>
</evidence>
<feature type="transmembrane region" description="Helical" evidence="2">
    <location>
        <begin position="343"/>
        <end position="364"/>
    </location>
</feature>
<keyword evidence="2" id="KW-0472">Membrane</keyword>
<feature type="transmembrane region" description="Helical" evidence="2">
    <location>
        <begin position="245"/>
        <end position="266"/>
    </location>
</feature>
<gene>
    <name evidence="3" type="ORF">PISL3812_09600</name>
</gene>
<dbReference type="EMBL" id="CVMT01000013">
    <property type="protein sequence ID" value="CRG92539.1"/>
    <property type="molecule type" value="Genomic_DNA"/>
</dbReference>
<keyword evidence="2" id="KW-0812">Transmembrane</keyword>
<feature type="transmembrane region" description="Helical" evidence="2">
    <location>
        <begin position="219"/>
        <end position="239"/>
    </location>
</feature>
<dbReference type="InterPro" id="IPR037997">
    <property type="entry name" value="Dgk1-like"/>
</dbReference>
<keyword evidence="4" id="KW-1185">Reference proteome</keyword>
<evidence type="ECO:0000313" key="3">
    <source>
        <dbReference type="EMBL" id="CRG92539.1"/>
    </source>
</evidence>
<dbReference type="Proteomes" id="UP000054383">
    <property type="component" value="Unassembled WGS sequence"/>
</dbReference>
<dbReference type="GO" id="GO:0005789">
    <property type="term" value="C:endoplasmic reticulum membrane"/>
    <property type="evidence" value="ECO:0007669"/>
    <property type="project" value="TreeGrafter"/>
</dbReference>
<feature type="region of interest" description="Disordered" evidence="1">
    <location>
        <begin position="1"/>
        <end position="125"/>
    </location>
</feature>
<dbReference type="GO" id="GO:0004143">
    <property type="term" value="F:ATP-dependent diacylglycerol kinase activity"/>
    <property type="evidence" value="ECO:0007669"/>
    <property type="project" value="InterPro"/>
</dbReference>
<evidence type="ECO:0000313" key="4">
    <source>
        <dbReference type="Proteomes" id="UP000054383"/>
    </source>
</evidence>
<dbReference type="OMA" id="NYWREMS"/>
<feature type="transmembrane region" description="Helical" evidence="2">
    <location>
        <begin position="278"/>
        <end position="299"/>
    </location>
</feature>
<proteinExistence type="predicted"/>
<dbReference type="GO" id="GO:0006654">
    <property type="term" value="P:phosphatidic acid biosynthetic process"/>
    <property type="evidence" value="ECO:0007669"/>
    <property type="project" value="TreeGrafter"/>
</dbReference>
<dbReference type="STRING" id="28573.A0A0U1MAG8"/>
<feature type="transmembrane region" description="Helical" evidence="2">
    <location>
        <begin position="178"/>
        <end position="195"/>
    </location>
</feature>
<dbReference type="PANTHER" id="PTHR31303:SF1">
    <property type="entry name" value="CTP-DEPENDENT DIACYLGLYCEROL KINASE 1"/>
    <property type="match status" value="1"/>
</dbReference>
<dbReference type="PANTHER" id="PTHR31303">
    <property type="entry name" value="CTP-DEPENDENT DIACYLGLYCEROL KINASE 1"/>
    <property type="match status" value="1"/>
</dbReference>
<organism evidence="3 4">
    <name type="scientific">Talaromyces islandicus</name>
    <name type="common">Penicillium islandicum</name>
    <dbReference type="NCBI Taxonomy" id="28573"/>
    <lineage>
        <taxon>Eukaryota</taxon>
        <taxon>Fungi</taxon>
        <taxon>Dikarya</taxon>
        <taxon>Ascomycota</taxon>
        <taxon>Pezizomycotina</taxon>
        <taxon>Eurotiomycetes</taxon>
        <taxon>Eurotiomycetidae</taxon>
        <taxon>Eurotiales</taxon>
        <taxon>Trichocomaceae</taxon>
        <taxon>Talaromyces</taxon>
        <taxon>Talaromyces sect. Islandici</taxon>
    </lineage>
</organism>
<dbReference type="OrthoDB" id="5673at2759"/>
<sequence>MSSPRVVPETPRVISPSPTPSEALENEEEYTAPTTRSAARRQRLNGPRPIREEEDDNHNEGDDLTPSASRRTTSRSDGASRRRTSKTKTTPSTSPVLKSKPLSNGTLSPNGHLSPPSPSFSDRWRNLSRSPSPLGLIPLHQNYRTFIHKHEIPRKVLHVSIGFLTLEFYRRGIQTTAITPWLLSAFIPIAATDLLRHRSSRINRFYISSLGALMRESEVSGYNGVIWYLLGAFIVLRFFPKDVGVMGVLLLSWCDTAASTFGRLYGRYTISLRRGKSLAGTLAAWLMGVITAAAFWGWFVPTIGAFPDDPENAFMFTGRLNLVPDSIRSLIGWSPSDASSGSIITGPLALGVMSIVSGVIAAGSEMIDLFGWDDNLTIPVLSGVGLWGFLKVFG</sequence>
<accession>A0A0U1MAG8</accession>
<keyword evidence="2" id="KW-1133">Transmembrane helix</keyword>
<feature type="compositionally biased region" description="Low complexity" evidence="1">
    <location>
        <begin position="87"/>
        <end position="103"/>
    </location>
</feature>
<dbReference type="AlphaFoldDB" id="A0A0U1MAG8"/>